<organism evidence="1 2">
    <name type="scientific">Irpex rosettiformis</name>
    <dbReference type="NCBI Taxonomy" id="378272"/>
    <lineage>
        <taxon>Eukaryota</taxon>
        <taxon>Fungi</taxon>
        <taxon>Dikarya</taxon>
        <taxon>Basidiomycota</taxon>
        <taxon>Agaricomycotina</taxon>
        <taxon>Agaricomycetes</taxon>
        <taxon>Polyporales</taxon>
        <taxon>Irpicaceae</taxon>
        <taxon>Irpex</taxon>
    </lineage>
</organism>
<name>A0ACB8TMQ2_9APHY</name>
<gene>
    <name evidence="1" type="ORF">BDY19DRAFT_708768</name>
</gene>
<proteinExistence type="predicted"/>
<dbReference type="Proteomes" id="UP001055072">
    <property type="component" value="Unassembled WGS sequence"/>
</dbReference>
<sequence length="173" mass="19393">MQGVPSNGMHYTGAGRSRSGKTYTSSDLESIVINGIYYGDDDIRIPCQTALISKTATQYGLRGLYHARRRLIRRTRLQHRQIKSYQRSPSYGHPTAIICPSAMSSPLRCWPSTPYYLSSPRHVCRRSPSPPFTFPGPIREVRKTHGPLEASHIIIASTVNSNAENHPEFSYSS</sequence>
<accession>A0ACB8TMQ2</accession>
<evidence type="ECO:0000313" key="2">
    <source>
        <dbReference type="Proteomes" id="UP001055072"/>
    </source>
</evidence>
<reference evidence="1" key="1">
    <citation type="journal article" date="2021" name="Environ. Microbiol.">
        <title>Gene family expansions and transcriptome signatures uncover fungal adaptations to wood decay.</title>
        <authorList>
            <person name="Hage H."/>
            <person name="Miyauchi S."/>
            <person name="Viragh M."/>
            <person name="Drula E."/>
            <person name="Min B."/>
            <person name="Chaduli D."/>
            <person name="Navarro D."/>
            <person name="Favel A."/>
            <person name="Norest M."/>
            <person name="Lesage-Meessen L."/>
            <person name="Balint B."/>
            <person name="Merenyi Z."/>
            <person name="de Eugenio L."/>
            <person name="Morin E."/>
            <person name="Martinez A.T."/>
            <person name="Baldrian P."/>
            <person name="Stursova M."/>
            <person name="Martinez M.J."/>
            <person name="Novotny C."/>
            <person name="Magnuson J.K."/>
            <person name="Spatafora J.W."/>
            <person name="Maurice S."/>
            <person name="Pangilinan J."/>
            <person name="Andreopoulos W."/>
            <person name="LaButti K."/>
            <person name="Hundley H."/>
            <person name="Na H."/>
            <person name="Kuo A."/>
            <person name="Barry K."/>
            <person name="Lipzen A."/>
            <person name="Henrissat B."/>
            <person name="Riley R."/>
            <person name="Ahrendt S."/>
            <person name="Nagy L.G."/>
            <person name="Grigoriev I.V."/>
            <person name="Martin F."/>
            <person name="Rosso M.N."/>
        </authorList>
    </citation>
    <scope>NUCLEOTIDE SEQUENCE</scope>
    <source>
        <strain evidence="1">CBS 384.51</strain>
    </source>
</reference>
<keyword evidence="2" id="KW-1185">Reference proteome</keyword>
<dbReference type="EMBL" id="MU274974">
    <property type="protein sequence ID" value="KAI0083308.1"/>
    <property type="molecule type" value="Genomic_DNA"/>
</dbReference>
<comment type="caution">
    <text evidence="1">The sequence shown here is derived from an EMBL/GenBank/DDBJ whole genome shotgun (WGS) entry which is preliminary data.</text>
</comment>
<protein>
    <submittedName>
        <fullName evidence="1">Uncharacterized protein</fullName>
    </submittedName>
</protein>
<evidence type="ECO:0000313" key="1">
    <source>
        <dbReference type="EMBL" id="KAI0083308.1"/>
    </source>
</evidence>